<gene>
    <name evidence="1" type="primary">ORF222188</name>
</gene>
<name>A0A0B7C5A8_9EUPU</name>
<accession>A0A0B7C5A8</accession>
<organism evidence="1">
    <name type="scientific">Arion vulgaris</name>
    <dbReference type="NCBI Taxonomy" id="1028688"/>
    <lineage>
        <taxon>Eukaryota</taxon>
        <taxon>Metazoa</taxon>
        <taxon>Spiralia</taxon>
        <taxon>Lophotrochozoa</taxon>
        <taxon>Mollusca</taxon>
        <taxon>Gastropoda</taxon>
        <taxon>Heterobranchia</taxon>
        <taxon>Euthyneura</taxon>
        <taxon>Panpulmonata</taxon>
        <taxon>Eupulmonata</taxon>
        <taxon>Stylommatophora</taxon>
        <taxon>Helicina</taxon>
        <taxon>Arionoidea</taxon>
        <taxon>Arionidae</taxon>
        <taxon>Arion</taxon>
    </lineage>
</organism>
<evidence type="ECO:0000313" key="1">
    <source>
        <dbReference type="EMBL" id="CEK99811.1"/>
    </source>
</evidence>
<protein>
    <submittedName>
        <fullName evidence="1">Uncharacterized protein</fullName>
    </submittedName>
</protein>
<dbReference type="EMBL" id="HACG01052940">
    <property type="protein sequence ID" value="CEK99811.1"/>
    <property type="molecule type" value="Transcribed_RNA"/>
</dbReference>
<reference evidence="1" key="1">
    <citation type="submission" date="2014-12" db="EMBL/GenBank/DDBJ databases">
        <title>Insight into the proteome of Arion vulgaris.</title>
        <authorList>
            <person name="Aradska J."/>
            <person name="Bulat T."/>
            <person name="Smidak R."/>
            <person name="Sarate P."/>
            <person name="Gangsoo J."/>
            <person name="Sialana F."/>
            <person name="Bilban M."/>
            <person name="Lubec G."/>
        </authorList>
    </citation>
    <scope>NUCLEOTIDE SEQUENCE</scope>
    <source>
        <tissue evidence="1">Skin</tissue>
    </source>
</reference>
<sequence length="50" mass="5586">LDPLGQEETVQPTWSPAYLVRFPLTLGGFHFIIKFSAKIFQCSTLLSSSL</sequence>
<dbReference type="AlphaFoldDB" id="A0A0B7C5A8"/>
<feature type="non-terminal residue" evidence="1">
    <location>
        <position position="1"/>
    </location>
</feature>
<proteinExistence type="predicted"/>